<dbReference type="Proteomes" id="UP000054937">
    <property type="component" value="Unassembled WGS sequence"/>
</dbReference>
<dbReference type="InterPro" id="IPR001806">
    <property type="entry name" value="Small_GTPase"/>
</dbReference>
<dbReference type="Gene3D" id="3.40.50.300">
    <property type="entry name" value="P-loop containing nucleotide triphosphate hydrolases"/>
    <property type="match status" value="2"/>
</dbReference>
<comment type="caution">
    <text evidence="3">The sequence shown here is derived from an EMBL/GenBank/DDBJ whole genome shotgun (WGS) entry which is preliminary data.</text>
</comment>
<evidence type="ECO:0000256" key="1">
    <source>
        <dbReference type="ARBA" id="ARBA00022741"/>
    </source>
</evidence>
<keyword evidence="1" id="KW-0547">Nucleotide-binding</keyword>
<dbReference type="OMA" id="NTQRRCA"/>
<sequence length="142" mass="16198">MDTSRCDNGQIKVTILGKSAVGKSSLCLRFIMNSFSDKYDPSIQETHRKNFVLDQKAVQLANKTDLENRQISKEQGEEFAKQIGAVYLETSAKFDINCEKAFTSIVREIWVKKGINLVQEDNQNLKKRKKKKKKILGVCNLI</sequence>
<dbReference type="GO" id="GO:0016020">
    <property type="term" value="C:membrane"/>
    <property type="evidence" value="ECO:0007669"/>
    <property type="project" value="InterPro"/>
</dbReference>
<evidence type="ECO:0000313" key="3">
    <source>
        <dbReference type="EMBL" id="KRX07900.1"/>
    </source>
</evidence>
<organism evidence="3 4">
    <name type="scientific">Pseudocohnilembus persalinus</name>
    <name type="common">Ciliate</name>
    <dbReference type="NCBI Taxonomy" id="266149"/>
    <lineage>
        <taxon>Eukaryota</taxon>
        <taxon>Sar</taxon>
        <taxon>Alveolata</taxon>
        <taxon>Ciliophora</taxon>
        <taxon>Intramacronucleata</taxon>
        <taxon>Oligohymenophorea</taxon>
        <taxon>Scuticociliatia</taxon>
        <taxon>Philasterida</taxon>
        <taxon>Pseudocohnilembidae</taxon>
        <taxon>Pseudocohnilembus</taxon>
    </lineage>
</organism>
<dbReference type="EMBL" id="LDAU01000078">
    <property type="protein sequence ID" value="KRX07900.1"/>
    <property type="molecule type" value="Genomic_DNA"/>
</dbReference>
<dbReference type="OrthoDB" id="9989112at2759"/>
<reference evidence="3 4" key="1">
    <citation type="journal article" date="2015" name="Sci. Rep.">
        <title>Genome of the facultative scuticociliatosis pathogen Pseudocohnilembus persalinus provides insight into its virulence through horizontal gene transfer.</title>
        <authorList>
            <person name="Xiong J."/>
            <person name="Wang G."/>
            <person name="Cheng J."/>
            <person name="Tian M."/>
            <person name="Pan X."/>
            <person name="Warren A."/>
            <person name="Jiang C."/>
            <person name="Yuan D."/>
            <person name="Miao W."/>
        </authorList>
    </citation>
    <scope>NUCLEOTIDE SEQUENCE [LARGE SCALE GENOMIC DNA]</scope>
    <source>
        <strain evidence="3">36N120E</strain>
    </source>
</reference>
<dbReference type="SMART" id="SM00174">
    <property type="entry name" value="RHO"/>
    <property type="match status" value="1"/>
</dbReference>
<dbReference type="GO" id="GO:0003924">
    <property type="term" value="F:GTPase activity"/>
    <property type="evidence" value="ECO:0007669"/>
    <property type="project" value="InterPro"/>
</dbReference>
<keyword evidence="3" id="KW-0378">Hydrolase</keyword>
<dbReference type="SUPFAM" id="SSF52540">
    <property type="entry name" value="P-loop containing nucleoside triphosphate hydrolases"/>
    <property type="match status" value="1"/>
</dbReference>
<keyword evidence="2" id="KW-0342">GTP-binding</keyword>
<evidence type="ECO:0000313" key="4">
    <source>
        <dbReference type="Proteomes" id="UP000054937"/>
    </source>
</evidence>
<accession>A0A0V0R056</accession>
<dbReference type="PANTHER" id="PTHR24070">
    <property type="entry name" value="RAS, DI-RAS, AND RHEB FAMILY MEMBERS OF SMALL GTPASE SUPERFAMILY"/>
    <property type="match status" value="1"/>
</dbReference>
<name>A0A0V0R056_PSEPJ</name>
<gene>
    <name evidence="3" type="ORF">PPERSA_10288</name>
</gene>
<evidence type="ECO:0000256" key="2">
    <source>
        <dbReference type="ARBA" id="ARBA00023134"/>
    </source>
</evidence>
<dbReference type="InParanoid" id="A0A0V0R056"/>
<dbReference type="GO" id="GO:0005525">
    <property type="term" value="F:GTP binding"/>
    <property type="evidence" value="ECO:0007669"/>
    <property type="project" value="UniProtKB-KW"/>
</dbReference>
<dbReference type="InterPro" id="IPR027417">
    <property type="entry name" value="P-loop_NTPase"/>
</dbReference>
<keyword evidence="4" id="KW-1185">Reference proteome</keyword>
<protein>
    <submittedName>
        <fullName evidence="3">p-loop containing nucleoside triphosphate hydrolase</fullName>
    </submittedName>
</protein>
<dbReference type="AlphaFoldDB" id="A0A0V0R056"/>
<dbReference type="PRINTS" id="PR00449">
    <property type="entry name" value="RASTRNSFRMNG"/>
</dbReference>
<dbReference type="Pfam" id="PF00071">
    <property type="entry name" value="Ras"/>
    <property type="match status" value="1"/>
</dbReference>
<dbReference type="InterPro" id="IPR020849">
    <property type="entry name" value="Small_GTPase_Ras-type"/>
</dbReference>
<proteinExistence type="predicted"/>
<dbReference type="SMART" id="SM00173">
    <property type="entry name" value="RAS"/>
    <property type="match status" value="1"/>
</dbReference>
<dbReference type="SMART" id="SM00175">
    <property type="entry name" value="RAB"/>
    <property type="match status" value="1"/>
</dbReference>
<dbReference type="GO" id="GO:0007165">
    <property type="term" value="P:signal transduction"/>
    <property type="evidence" value="ECO:0007669"/>
    <property type="project" value="InterPro"/>
</dbReference>